<dbReference type="AlphaFoldDB" id="A0A1E3H763"/>
<dbReference type="EMBL" id="MCRJ01000006">
    <property type="protein sequence ID" value="ODN72173.1"/>
    <property type="molecule type" value="Genomic_DNA"/>
</dbReference>
<protein>
    <submittedName>
        <fullName evidence="2">Uncharacterized protein</fullName>
    </submittedName>
</protein>
<evidence type="ECO:0000313" key="2">
    <source>
        <dbReference type="EMBL" id="ODN72173.1"/>
    </source>
</evidence>
<gene>
    <name evidence="2" type="ORF">A6302_00471</name>
</gene>
<dbReference type="RefSeq" id="WP_069305642.1">
    <property type="nucleotide sequence ID" value="NZ_MCRJ01000006.1"/>
</dbReference>
<comment type="caution">
    <text evidence="2">The sequence shown here is derived from an EMBL/GenBank/DDBJ whole genome shotgun (WGS) entry which is preliminary data.</text>
</comment>
<evidence type="ECO:0000256" key="1">
    <source>
        <dbReference type="SAM" id="MobiDB-lite"/>
    </source>
</evidence>
<organism evidence="2 3">
    <name type="scientific">Methylobrevis pamukkalensis</name>
    <dbReference type="NCBI Taxonomy" id="1439726"/>
    <lineage>
        <taxon>Bacteria</taxon>
        <taxon>Pseudomonadati</taxon>
        <taxon>Pseudomonadota</taxon>
        <taxon>Alphaproteobacteria</taxon>
        <taxon>Hyphomicrobiales</taxon>
        <taxon>Pleomorphomonadaceae</taxon>
        <taxon>Methylobrevis</taxon>
    </lineage>
</organism>
<proteinExistence type="predicted"/>
<dbReference type="Proteomes" id="UP000094622">
    <property type="component" value="Unassembled WGS sequence"/>
</dbReference>
<keyword evidence="3" id="KW-1185">Reference proteome</keyword>
<name>A0A1E3H763_9HYPH</name>
<evidence type="ECO:0000313" key="3">
    <source>
        <dbReference type="Proteomes" id="UP000094622"/>
    </source>
</evidence>
<feature type="region of interest" description="Disordered" evidence="1">
    <location>
        <begin position="1"/>
        <end position="22"/>
    </location>
</feature>
<sequence>MTVDGAALPRERPGDTPSDDEGARLQLLLPDTLPVTLDLAAADRLAMREALAELLAALALADRTAGLARIERLLSRVEDGGLRPATVTQTGTPADAAKVDDFDAYFRVDRVATDRPAFALLRGLLQTARAVIGLFGRTSDLPPQRMDQQVAGFVAWSRLLARSCDLGELS</sequence>
<accession>A0A1E3H763</accession>
<dbReference type="OrthoDB" id="8290704at2"/>
<reference evidence="2 3" key="1">
    <citation type="submission" date="2016-07" db="EMBL/GenBank/DDBJ databases">
        <title>Draft Genome Sequence of Methylobrevis pamukkalensis PK2.</title>
        <authorList>
            <person name="Vasilenko O.V."/>
            <person name="Doronina N.V."/>
            <person name="Shmareva M.N."/>
            <person name="Tarlachkov S.V."/>
            <person name="Mustakhimov I."/>
            <person name="Trotsenko Y.A."/>
        </authorList>
    </citation>
    <scope>NUCLEOTIDE SEQUENCE [LARGE SCALE GENOMIC DNA]</scope>
    <source>
        <strain evidence="2 3">PK2</strain>
    </source>
</reference>